<feature type="signal peptide" evidence="1">
    <location>
        <begin position="1"/>
        <end position="16"/>
    </location>
</feature>
<feature type="chain" id="PRO_5027827815" evidence="1">
    <location>
        <begin position="17"/>
        <end position="163"/>
    </location>
</feature>
<sequence>MSSIVFLLCLLSAVRSVDLRANQRGVRNDDSMIEELFQIKEDEWKDNSDVTFDKSESRLPRIWKTVQYSPRHYNPCTIQIKHWKTNEYLNQKQYDFQPDEIRVKHCNGTNSNGIVKRGCRTTMDCVTTYERRKFMRKTKGAPCTQWYAYQNDIPVGCECMISN</sequence>
<dbReference type="RefSeq" id="XP_031566784.1">
    <property type="nucleotide sequence ID" value="XM_031710924.1"/>
</dbReference>
<proteinExistence type="predicted"/>
<dbReference type="KEGG" id="aten:116301806"/>
<evidence type="ECO:0000256" key="1">
    <source>
        <dbReference type="SAM" id="SignalP"/>
    </source>
</evidence>
<dbReference type="AlphaFoldDB" id="A0A6P8IJ26"/>
<organism evidence="2 3">
    <name type="scientific">Actinia tenebrosa</name>
    <name type="common">Australian red waratah sea anemone</name>
    <dbReference type="NCBI Taxonomy" id="6105"/>
    <lineage>
        <taxon>Eukaryota</taxon>
        <taxon>Metazoa</taxon>
        <taxon>Cnidaria</taxon>
        <taxon>Anthozoa</taxon>
        <taxon>Hexacorallia</taxon>
        <taxon>Actiniaria</taxon>
        <taxon>Actiniidae</taxon>
        <taxon>Actinia</taxon>
    </lineage>
</organism>
<keyword evidence="2" id="KW-1185">Reference proteome</keyword>
<keyword evidence="1" id="KW-0732">Signal</keyword>
<reference evidence="3" key="1">
    <citation type="submission" date="2025-08" db="UniProtKB">
        <authorList>
            <consortium name="RefSeq"/>
        </authorList>
    </citation>
    <scope>IDENTIFICATION</scope>
    <source>
        <tissue evidence="3">Tentacle</tissue>
    </source>
</reference>
<dbReference type="Proteomes" id="UP000515163">
    <property type="component" value="Unplaced"/>
</dbReference>
<protein>
    <submittedName>
        <fullName evidence="3">Uncharacterized protein LOC116301806</fullName>
    </submittedName>
</protein>
<dbReference type="GeneID" id="116301806"/>
<evidence type="ECO:0000313" key="2">
    <source>
        <dbReference type="Proteomes" id="UP000515163"/>
    </source>
</evidence>
<name>A0A6P8IJ26_ACTTE</name>
<evidence type="ECO:0000313" key="3">
    <source>
        <dbReference type="RefSeq" id="XP_031566784.1"/>
    </source>
</evidence>
<gene>
    <name evidence="3" type="primary">LOC116301806</name>
</gene>
<dbReference type="InParanoid" id="A0A6P8IJ26"/>
<dbReference type="OrthoDB" id="5967564at2759"/>
<accession>A0A6P8IJ26</accession>